<organism evidence="2 3">
    <name type="scientific">Candidatus Nomurabacteria bacterium GW2011_GWA2_35_80</name>
    <dbReference type="NCBI Taxonomy" id="1618733"/>
    <lineage>
        <taxon>Bacteria</taxon>
        <taxon>Candidatus Nomuraibacteriota</taxon>
    </lineage>
</organism>
<dbReference type="Proteomes" id="UP000034683">
    <property type="component" value="Unassembled WGS sequence"/>
</dbReference>
<dbReference type="EMBL" id="LBRA01000004">
    <property type="protein sequence ID" value="KKP88463.1"/>
    <property type="molecule type" value="Genomic_DNA"/>
</dbReference>
<keyword evidence="1" id="KW-0472">Membrane</keyword>
<evidence type="ECO:0000256" key="1">
    <source>
        <dbReference type="SAM" id="Phobius"/>
    </source>
</evidence>
<evidence type="ECO:0000313" key="2">
    <source>
        <dbReference type="EMBL" id="KKP88463.1"/>
    </source>
</evidence>
<gene>
    <name evidence="2" type="ORF">UR92_C0004G0003</name>
</gene>
<name>A0A0G0D552_9BACT</name>
<keyword evidence="1" id="KW-0812">Transmembrane</keyword>
<sequence length="98" mass="11592">MIFYRLLRYNRQMSKVKIIFGLSVWVTILPYLGFPYSLKNVLFSVTGLGLIYLTYMLYKDFKAGETAEKTFDNFSENNNFKENQIKPQEPADLNKEQF</sequence>
<dbReference type="AlphaFoldDB" id="A0A0G0D552"/>
<keyword evidence="1" id="KW-1133">Transmembrane helix</keyword>
<reference evidence="2 3" key="1">
    <citation type="journal article" date="2015" name="Nature">
        <title>rRNA introns, odd ribosomes, and small enigmatic genomes across a large radiation of phyla.</title>
        <authorList>
            <person name="Brown C.T."/>
            <person name="Hug L.A."/>
            <person name="Thomas B.C."/>
            <person name="Sharon I."/>
            <person name="Castelle C.J."/>
            <person name="Singh A."/>
            <person name="Wilkins M.J."/>
            <person name="Williams K.H."/>
            <person name="Banfield J.F."/>
        </authorList>
    </citation>
    <scope>NUCLEOTIDE SEQUENCE [LARGE SCALE GENOMIC DNA]</scope>
</reference>
<feature type="transmembrane region" description="Helical" evidence="1">
    <location>
        <begin position="16"/>
        <end position="34"/>
    </location>
</feature>
<comment type="caution">
    <text evidence="2">The sequence shown here is derived from an EMBL/GenBank/DDBJ whole genome shotgun (WGS) entry which is preliminary data.</text>
</comment>
<protein>
    <submittedName>
        <fullName evidence="2">Uncharacterized protein</fullName>
    </submittedName>
</protein>
<feature type="transmembrane region" description="Helical" evidence="1">
    <location>
        <begin position="40"/>
        <end position="58"/>
    </location>
</feature>
<proteinExistence type="predicted"/>
<evidence type="ECO:0000313" key="3">
    <source>
        <dbReference type="Proteomes" id="UP000034683"/>
    </source>
</evidence>
<accession>A0A0G0D552</accession>